<keyword evidence="1" id="KW-0472">Membrane</keyword>
<dbReference type="RefSeq" id="WP_136730114.1">
    <property type="nucleotide sequence ID" value="NZ_SUMC01000114.1"/>
</dbReference>
<feature type="transmembrane region" description="Helical" evidence="1">
    <location>
        <begin position="113"/>
        <end position="133"/>
    </location>
</feature>
<sequence>MPDGAVVTMAVFTAASGAAALLAGLSGLRGIRRLRRVGVNVWALVKRAGPAAGEDSVRPLLQYQTEDGRVIEVGSPAPPSKRHPLAEGSLVLVRYDPYDPRELQLHGRERATLEYTMVGAGTVFILLGAGLLLG</sequence>
<keyword evidence="1" id="KW-1133">Transmembrane helix</keyword>
<reference evidence="2 3" key="1">
    <citation type="submission" date="2019-04" db="EMBL/GenBank/DDBJ databases">
        <title>Streptomyces oryziradicis sp. nov., a novel actinomycete isolated from rhizosphere soil of rice (Oryza sativa L.).</title>
        <authorList>
            <person name="Li C."/>
        </authorList>
    </citation>
    <scope>NUCLEOTIDE SEQUENCE [LARGE SCALE GENOMIC DNA]</scope>
    <source>
        <strain evidence="2 3">NEAU-C40</strain>
    </source>
</reference>
<comment type="caution">
    <text evidence="2">The sequence shown here is derived from an EMBL/GenBank/DDBJ whole genome shotgun (WGS) entry which is preliminary data.</text>
</comment>
<name>A0A4U0RSW4_9ACTN</name>
<dbReference type="EMBL" id="SUMC01000114">
    <property type="protein sequence ID" value="TJZ99211.1"/>
    <property type="molecule type" value="Genomic_DNA"/>
</dbReference>
<evidence type="ECO:0000313" key="3">
    <source>
        <dbReference type="Proteomes" id="UP000305778"/>
    </source>
</evidence>
<evidence type="ECO:0000313" key="2">
    <source>
        <dbReference type="EMBL" id="TJZ99211.1"/>
    </source>
</evidence>
<organism evidence="2 3">
    <name type="scientific">Actinacidiphila oryziradicis</name>
    <dbReference type="NCBI Taxonomy" id="2571141"/>
    <lineage>
        <taxon>Bacteria</taxon>
        <taxon>Bacillati</taxon>
        <taxon>Actinomycetota</taxon>
        <taxon>Actinomycetes</taxon>
        <taxon>Kitasatosporales</taxon>
        <taxon>Streptomycetaceae</taxon>
        <taxon>Actinacidiphila</taxon>
    </lineage>
</organism>
<proteinExistence type="predicted"/>
<dbReference type="Proteomes" id="UP000305778">
    <property type="component" value="Unassembled WGS sequence"/>
</dbReference>
<dbReference type="AlphaFoldDB" id="A0A4U0RSW4"/>
<gene>
    <name evidence="2" type="ORF">FCI23_46755</name>
</gene>
<feature type="transmembrane region" description="Helical" evidence="1">
    <location>
        <begin position="6"/>
        <end position="28"/>
    </location>
</feature>
<keyword evidence="3" id="KW-1185">Reference proteome</keyword>
<keyword evidence="1" id="KW-0812">Transmembrane</keyword>
<evidence type="ECO:0000256" key="1">
    <source>
        <dbReference type="SAM" id="Phobius"/>
    </source>
</evidence>
<accession>A0A4U0RSW4</accession>
<dbReference type="OrthoDB" id="3873700at2"/>
<protein>
    <submittedName>
        <fullName evidence="2">DUF3592 domain-containing protein</fullName>
    </submittedName>
</protein>